<keyword evidence="1" id="KW-0472">Membrane</keyword>
<reference evidence="3" key="1">
    <citation type="submission" date="2018-03" db="EMBL/GenBank/DDBJ databases">
        <authorList>
            <person name="Rodrigo-Torres L."/>
            <person name="Arahal R. D."/>
            <person name="Lucena T."/>
        </authorList>
    </citation>
    <scope>NUCLEOTIDE SEQUENCE [LARGE SCALE GENOMIC DNA]</scope>
    <source>
        <strain evidence="3">CECT 7615</strain>
    </source>
</reference>
<sequence length="412" mass="46194">MSSVAPFFEIHIPLQVVVLLVLLIASLLVYSTLDLVSGSGPSWVEEVQKSLGLLKVNRAVFLSFAVLWGAIFALTFFSLWWFLVEIGFYLSESEESPQGWVFQVSRIVAFTTVLGAIVALPITLIRLKHSNRSLGNTKITSALEGLSARRETKRGISISGQDDQTDFETGWEVDISRRVAALDALYGIVEDYPDEGARITRLLEHYVRAESPERSFVNADFEEQSPAGRTRLFLRQVHPDIQVAMSLLGAMGHREGLNRPDLTRHISLDRCKLLNVHLAGANFDGALLSNSDLRFSNFEGTSLRGTNLSGSYLQGARLNEVEFYENSFGLTEFYARPEHFAHLDGASFRAVEFDSVQQISFAFERTFGDGSVRFRSGITDAEWPDHWPRRVLTDTEFSAAFGSWKLKQKTRV</sequence>
<dbReference type="OrthoDB" id="7837851at2"/>
<gene>
    <name evidence="2" type="ORF">TRM7615_03398</name>
</gene>
<name>A0A2R8CBV9_9RHOB</name>
<feature type="transmembrane region" description="Helical" evidence="1">
    <location>
        <begin position="103"/>
        <end position="125"/>
    </location>
</feature>
<evidence type="ECO:0000256" key="1">
    <source>
        <dbReference type="SAM" id="Phobius"/>
    </source>
</evidence>
<dbReference type="Gene3D" id="2.160.20.80">
    <property type="entry name" value="E3 ubiquitin-protein ligase SopA"/>
    <property type="match status" value="1"/>
</dbReference>
<keyword evidence="3" id="KW-1185">Reference proteome</keyword>
<organism evidence="2 3">
    <name type="scientific">Falsiruegeria mediterranea M17</name>
    <dbReference type="NCBI Taxonomy" id="1200281"/>
    <lineage>
        <taxon>Bacteria</taxon>
        <taxon>Pseudomonadati</taxon>
        <taxon>Pseudomonadota</taxon>
        <taxon>Alphaproteobacteria</taxon>
        <taxon>Rhodobacterales</taxon>
        <taxon>Roseobacteraceae</taxon>
        <taxon>Falsiruegeria</taxon>
    </lineage>
</organism>
<protein>
    <recommendedName>
        <fullName evidence="4">Secreted effector protein PipB2</fullName>
    </recommendedName>
</protein>
<dbReference type="InterPro" id="IPR001646">
    <property type="entry name" value="5peptide_repeat"/>
</dbReference>
<dbReference type="AlphaFoldDB" id="A0A2R8CBV9"/>
<keyword evidence="1" id="KW-0812">Transmembrane</keyword>
<evidence type="ECO:0008006" key="4">
    <source>
        <dbReference type="Google" id="ProtNLM"/>
    </source>
</evidence>
<dbReference type="RefSeq" id="WP_125133702.1">
    <property type="nucleotide sequence ID" value="NZ_ONZG01000009.1"/>
</dbReference>
<evidence type="ECO:0000313" key="2">
    <source>
        <dbReference type="EMBL" id="SPJ29876.1"/>
    </source>
</evidence>
<dbReference type="Proteomes" id="UP000244898">
    <property type="component" value="Unassembled WGS sequence"/>
</dbReference>
<dbReference type="Pfam" id="PF00805">
    <property type="entry name" value="Pentapeptide"/>
    <property type="match status" value="1"/>
</dbReference>
<keyword evidence="1" id="KW-1133">Transmembrane helix</keyword>
<evidence type="ECO:0000313" key="3">
    <source>
        <dbReference type="Proteomes" id="UP000244898"/>
    </source>
</evidence>
<dbReference type="SUPFAM" id="SSF141571">
    <property type="entry name" value="Pentapeptide repeat-like"/>
    <property type="match status" value="1"/>
</dbReference>
<feature type="transmembrane region" description="Helical" evidence="1">
    <location>
        <begin position="12"/>
        <end position="33"/>
    </location>
</feature>
<dbReference type="EMBL" id="ONZG01000009">
    <property type="protein sequence ID" value="SPJ29876.1"/>
    <property type="molecule type" value="Genomic_DNA"/>
</dbReference>
<proteinExistence type="predicted"/>
<feature type="transmembrane region" description="Helical" evidence="1">
    <location>
        <begin position="59"/>
        <end position="83"/>
    </location>
</feature>
<accession>A0A2R8CBV9</accession>